<sequence>MATATNLAVVIHMIDDIASLENPAIPATSPLNDKISRMEGCRLLPANFGNIMFRDDMTQAYAYEGNERATSTLEYLKDSADWIMVDFYTMKSRKLAYALGPDGFLHFLKNTRKLPGCIPLAVTRYSYSISSVERSYDDIQSAEPYHASMDAHVLGSQLKSAIQRNR</sequence>
<evidence type="ECO:0000313" key="2">
    <source>
        <dbReference type="Proteomes" id="UP001221413"/>
    </source>
</evidence>
<dbReference type="AlphaFoldDB" id="A0AAD6NHI5"/>
<dbReference type="Proteomes" id="UP001221413">
    <property type="component" value="Unassembled WGS sequence"/>
</dbReference>
<name>A0AAD6NHI5_DREDA</name>
<protein>
    <submittedName>
        <fullName evidence="1">Uncharacterized protein</fullName>
    </submittedName>
</protein>
<keyword evidence="2" id="KW-1185">Reference proteome</keyword>
<proteinExistence type="predicted"/>
<dbReference type="EMBL" id="JAQGDS010000008">
    <property type="protein sequence ID" value="KAJ6258382.1"/>
    <property type="molecule type" value="Genomic_DNA"/>
</dbReference>
<accession>A0AAD6NHI5</accession>
<organism evidence="1 2">
    <name type="scientific">Drechslerella dactyloides</name>
    <name type="common">Nematode-trapping fungus</name>
    <name type="synonym">Arthrobotrys dactyloides</name>
    <dbReference type="NCBI Taxonomy" id="74499"/>
    <lineage>
        <taxon>Eukaryota</taxon>
        <taxon>Fungi</taxon>
        <taxon>Dikarya</taxon>
        <taxon>Ascomycota</taxon>
        <taxon>Pezizomycotina</taxon>
        <taxon>Orbiliomycetes</taxon>
        <taxon>Orbiliales</taxon>
        <taxon>Orbiliaceae</taxon>
        <taxon>Drechslerella</taxon>
    </lineage>
</organism>
<gene>
    <name evidence="1" type="ORF">Dda_6422</name>
</gene>
<reference evidence="1" key="1">
    <citation type="submission" date="2023-01" db="EMBL/GenBank/DDBJ databases">
        <title>The chitinases involved in constricting ring structure development in the nematode-trapping fungus Drechslerella dactyloides.</title>
        <authorList>
            <person name="Wang R."/>
            <person name="Zhang L."/>
            <person name="Tang P."/>
            <person name="Li S."/>
            <person name="Liang L."/>
        </authorList>
    </citation>
    <scope>NUCLEOTIDE SEQUENCE</scope>
    <source>
        <strain evidence="1">YMF1.00031</strain>
    </source>
</reference>
<comment type="caution">
    <text evidence="1">The sequence shown here is derived from an EMBL/GenBank/DDBJ whole genome shotgun (WGS) entry which is preliminary data.</text>
</comment>
<evidence type="ECO:0000313" key="1">
    <source>
        <dbReference type="EMBL" id="KAJ6258382.1"/>
    </source>
</evidence>